<feature type="non-terminal residue" evidence="1">
    <location>
        <position position="46"/>
    </location>
</feature>
<organism evidence="1 2">
    <name type="scientific">Nitrosomonas eutropha</name>
    <dbReference type="NCBI Taxonomy" id="916"/>
    <lineage>
        <taxon>Bacteria</taxon>
        <taxon>Pseudomonadati</taxon>
        <taxon>Pseudomonadota</taxon>
        <taxon>Betaproteobacteria</taxon>
        <taxon>Nitrosomonadales</taxon>
        <taxon>Nitrosomonadaceae</taxon>
        <taxon>Nitrosomonas</taxon>
    </lineage>
</organism>
<gene>
    <name evidence="1" type="ORF">SAMN05216339_1021</name>
</gene>
<accession>A0A1I7FTY3</accession>
<proteinExistence type="predicted"/>
<dbReference type="Proteomes" id="UP000183926">
    <property type="component" value="Unassembled WGS sequence"/>
</dbReference>
<evidence type="ECO:0000313" key="2">
    <source>
        <dbReference type="Proteomes" id="UP000183926"/>
    </source>
</evidence>
<name>A0A1I7FTY3_9PROT</name>
<dbReference type="AlphaFoldDB" id="A0A1I7FTY3"/>
<dbReference type="EMBL" id="FPBL01000002">
    <property type="protein sequence ID" value="SFU39645.1"/>
    <property type="molecule type" value="Genomic_DNA"/>
</dbReference>
<sequence length="46" mass="5220">MEVSPVFIDYATIRQDYIGGDLPVLNDGRVFRVDPDGEVEYSTDVR</sequence>
<reference evidence="1 2" key="1">
    <citation type="submission" date="2016-10" db="EMBL/GenBank/DDBJ databases">
        <authorList>
            <person name="de Groot N.N."/>
        </authorList>
    </citation>
    <scope>NUCLEOTIDE SEQUENCE [LARGE SCALE GENOMIC DNA]</scope>
    <source>
        <strain evidence="1 2">Nm24</strain>
    </source>
</reference>
<evidence type="ECO:0000313" key="1">
    <source>
        <dbReference type="EMBL" id="SFU39645.1"/>
    </source>
</evidence>
<protein>
    <submittedName>
        <fullName evidence="1">Uncharacterized protein</fullName>
    </submittedName>
</protein>